<reference evidence="2" key="1">
    <citation type="journal article" date="2018" name="Nat. Microbiol.">
        <title>Leveraging single-cell genomics to expand the fungal tree of life.</title>
        <authorList>
            <person name="Ahrendt S.R."/>
            <person name="Quandt C.A."/>
            <person name="Ciobanu D."/>
            <person name="Clum A."/>
            <person name="Salamov A."/>
            <person name="Andreopoulos B."/>
            <person name="Cheng J.F."/>
            <person name="Woyke T."/>
            <person name="Pelin A."/>
            <person name="Henrissat B."/>
            <person name="Reynolds N.K."/>
            <person name="Benny G.L."/>
            <person name="Smith M.E."/>
            <person name="James T.Y."/>
            <person name="Grigoriev I.V."/>
        </authorList>
    </citation>
    <scope>NUCLEOTIDE SEQUENCE [LARGE SCALE GENOMIC DNA]</scope>
    <source>
        <strain evidence="2">CSF55</strain>
    </source>
</reference>
<dbReference type="AlphaFoldDB" id="A0A4P9YBS1"/>
<dbReference type="Proteomes" id="UP000281549">
    <property type="component" value="Unassembled WGS sequence"/>
</dbReference>
<accession>A0A4P9YBS1</accession>
<name>A0A4P9YBS1_ROZAC</name>
<evidence type="ECO:0000313" key="1">
    <source>
        <dbReference type="EMBL" id="RKP16292.1"/>
    </source>
</evidence>
<proteinExistence type="predicted"/>
<gene>
    <name evidence="1" type="ORF">ROZALSC1DRAFT_25447</name>
</gene>
<sequence length="338" mass="39579">MNWIKAIREVFDSTDNHKYEPLVYQSAKYELELALRDEKYDFALTLAKHFEFSLERKNSIKFFINKKAINIPTEMKFDQGVLNVIVSIHNFLKWKSSIFVSKFPSVEDWKKFNEYTIGISRNSYNYNPQIDLTAILDILWEQKYYALAIDFMIENQINPSLRELDFFISLKDKKILEGLERLVVQTRNVELSRRMLSGCYYVENGVVFLYIFSSENYEALQRCAHKDPSILHPPLANYLGTKHLISQCFSFDISASIIFNEAKKPENANTTLNAMSRLLAGQCRCSRSYNLRKYYLNWYIFKSEILSLKEDNIALFNLIVTTGLTPADLKLLHLELIN</sequence>
<dbReference type="EMBL" id="ML006717">
    <property type="protein sequence ID" value="RKP16292.1"/>
    <property type="molecule type" value="Genomic_DNA"/>
</dbReference>
<organism evidence="1 2">
    <name type="scientific">Rozella allomycis (strain CSF55)</name>
    <dbReference type="NCBI Taxonomy" id="988480"/>
    <lineage>
        <taxon>Eukaryota</taxon>
        <taxon>Fungi</taxon>
        <taxon>Fungi incertae sedis</taxon>
        <taxon>Cryptomycota</taxon>
        <taxon>Cryptomycota incertae sedis</taxon>
        <taxon>Rozella</taxon>
    </lineage>
</organism>
<protein>
    <submittedName>
        <fullName evidence="1">Uncharacterized protein</fullName>
    </submittedName>
</protein>
<evidence type="ECO:0000313" key="2">
    <source>
        <dbReference type="Proteomes" id="UP000281549"/>
    </source>
</evidence>